<protein>
    <submittedName>
        <fullName evidence="2">IS1595 family transposase</fullName>
    </submittedName>
</protein>
<dbReference type="NCBIfam" id="NF033547">
    <property type="entry name" value="transpos_IS1595"/>
    <property type="match status" value="1"/>
</dbReference>
<dbReference type="Pfam" id="PF12762">
    <property type="entry name" value="DDE_Tnp_IS1595"/>
    <property type="match status" value="1"/>
</dbReference>
<proteinExistence type="predicted"/>
<dbReference type="EMBL" id="JAGFBV010000072">
    <property type="protein sequence ID" value="MBP4140155.1"/>
    <property type="molecule type" value="Genomic_DNA"/>
</dbReference>
<keyword evidence="3" id="KW-1185">Reference proteome</keyword>
<evidence type="ECO:0000313" key="3">
    <source>
        <dbReference type="Proteomes" id="UP000675047"/>
    </source>
</evidence>
<reference evidence="2 3" key="1">
    <citation type="submission" date="2021-03" db="EMBL/GenBank/DDBJ databases">
        <title>Flavobacterium Flabelliformis Sp. Nov. And Flavobacterium Geliluteum Sp. Nov., Two Novel Multidrug Resistant Psychrophilic Species Isolated From Antarctica.</title>
        <authorList>
            <person name="Kralova S."/>
            <person name="Busse H.J."/>
            <person name="Bezdicek M."/>
            <person name="Nykrynova M."/>
            <person name="Kroupova E."/>
            <person name="Krsek D."/>
            <person name="Sedlacek I."/>
        </authorList>
    </citation>
    <scope>NUCLEOTIDE SEQUENCE [LARGE SCALE GENOMIC DNA]</scope>
    <source>
        <strain evidence="2 3">P7388</strain>
    </source>
</reference>
<name>A0A941AYC7_9FLAO</name>
<comment type="caution">
    <text evidence="2">The sequence shown here is derived from an EMBL/GenBank/DDBJ whole genome shotgun (WGS) entry which is preliminary data.</text>
</comment>
<evidence type="ECO:0000313" key="2">
    <source>
        <dbReference type="EMBL" id="MBP4140155.1"/>
    </source>
</evidence>
<feature type="domain" description="ISXO2-like transposase" evidence="1">
    <location>
        <begin position="128"/>
        <end position="267"/>
    </location>
</feature>
<accession>A0A941AYC7</accession>
<organism evidence="2 3">
    <name type="scientific">Flavobacterium geliluteum</name>
    <dbReference type="NCBI Taxonomy" id="2816120"/>
    <lineage>
        <taxon>Bacteria</taxon>
        <taxon>Pseudomonadati</taxon>
        <taxon>Bacteroidota</taxon>
        <taxon>Flavobacteriia</taxon>
        <taxon>Flavobacteriales</taxon>
        <taxon>Flavobacteriaceae</taxon>
        <taxon>Flavobacterium</taxon>
    </lineage>
</organism>
<evidence type="ECO:0000259" key="1">
    <source>
        <dbReference type="SMART" id="SM01126"/>
    </source>
</evidence>
<dbReference type="RefSeq" id="WP_210668551.1">
    <property type="nucleotide sequence ID" value="NZ_JAGFBV010000072.1"/>
</dbReference>
<gene>
    <name evidence="2" type="ORF">J3495_18995</name>
</gene>
<dbReference type="Pfam" id="PF12760">
    <property type="entry name" value="Zn_ribbon_IS1595"/>
    <property type="match status" value="1"/>
</dbReference>
<dbReference type="SMART" id="SM01126">
    <property type="entry name" value="DDE_Tnp_IS1595"/>
    <property type="match status" value="1"/>
</dbReference>
<dbReference type="AlphaFoldDB" id="A0A941AYC7"/>
<dbReference type="InterPro" id="IPR024442">
    <property type="entry name" value="Transposase_Zn_ribbon"/>
</dbReference>
<dbReference type="InterPro" id="IPR024445">
    <property type="entry name" value="Tnp_ISXO2-like"/>
</dbReference>
<dbReference type="Proteomes" id="UP000675047">
    <property type="component" value="Unassembled WGS sequence"/>
</dbReference>
<sequence length="300" mass="34778">MEEFKGQNILNLVKEFPNDDACKAYLSKIKWMDGFKCSKCGSEKGCEKSGFTYHCYSCNHVESATANTLFHKVKFGLQKAFLIVFEMTTSSKSLSSIQMGKRYGISQTTAWFFMQKVRVAMKSSQKYPLSEIVHVDEFVVGGQEDGKQGRSYDTKKTKAVIAVELTDKNKVKRVYVKAIDDYSAKSLTPIFEEHISTSAKIFTDKWRGYSPLKKSYNIEQKQSEKGKNFKELHIVIHQIKSWIRTVPSHVSKKHIQSYFDEFTFRINRSIFKETIFHKTIQRMITALPIYQYQIIQRLSI</sequence>